<evidence type="ECO:0000256" key="3">
    <source>
        <dbReference type="ARBA" id="ARBA00023274"/>
    </source>
</evidence>
<dbReference type="HOGENOM" id="CLU_1581491_0_0_1"/>
<dbReference type="GO" id="GO:0005762">
    <property type="term" value="C:mitochondrial large ribosomal subunit"/>
    <property type="evidence" value="ECO:0007669"/>
    <property type="project" value="TreeGrafter"/>
</dbReference>
<comment type="similarity">
    <text evidence="1">Belongs to the bacterial ribosomal protein bL19 family.</text>
</comment>
<name>L1I583_GUITC</name>
<reference evidence="5" key="3">
    <citation type="submission" date="2016-03" db="UniProtKB">
        <authorList>
            <consortium name="EnsemblProtists"/>
        </authorList>
    </citation>
    <scope>IDENTIFICATION</scope>
</reference>
<reference evidence="4 6" key="1">
    <citation type="journal article" date="2012" name="Nature">
        <title>Algal genomes reveal evolutionary mosaicism and the fate of nucleomorphs.</title>
        <authorList>
            <consortium name="DOE Joint Genome Institute"/>
            <person name="Curtis B.A."/>
            <person name="Tanifuji G."/>
            <person name="Burki F."/>
            <person name="Gruber A."/>
            <person name="Irimia M."/>
            <person name="Maruyama S."/>
            <person name="Arias M.C."/>
            <person name="Ball S.G."/>
            <person name="Gile G.H."/>
            <person name="Hirakawa Y."/>
            <person name="Hopkins J.F."/>
            <person name="Kuo A."/>
            <person name="Rensing S.A."/>
            <person name="Schmutz J."/>
            <person name="Symeonidi A."/>
            <person name="Elias M."/>
            <person name="Eveleigh R.J."/>
            <person name="Herman E.K."/>
            <person name="Klute M.J."/>
            <person name="Nakayama T."/>
            <person name="Obornik M."/>
            <person name="Reyes-Prieto A."/>
            <person name="Armbrust E.V."/>
            <person name="Aves S.J."/>
            <person name="Beiko R.G."/>
            <person name="Coutinho P."/>
            <person name="Dacks J.B."/>
            <person name="Durnford D.G."/>
            <person name="Fast N.M."/>
            <person name="Green B.R."/>
            <person name="Grisdale C.J."/>
            <person name="Hempel F."/>
            <person name="Henrissat B."/>
            <person name="Hoppner M.P."/>
            <person name="Ishida K."/>
            <person name="Kim E."/>
            <person name="Koreny L."/>
            <person name="Kroth P.G."/>
            <person name="Liu Y."/>
            <person name="Malik S.B."/>
            <person name="Maier U.G."/>
            <person name="McRose D."/>
            <person name="Mock T."/>
            <person name="Neilson J.A."/>
            <person name="Onodera N.T."/>
            <person name="Poole A.M."/>
            <person name="Pritham E.J."/>
            <person name="Richards T.A."/>
            <person name="Rocap G."/>
            <person name="Roy S.W."/>
            <person name="Sarai C."/>
            <person name="Schaack S."/>
            <person name="Shirato S."/>
            <person name="Slamovits C.H."/>
            <person name="Spencer D.F."/>
            <person name="Suzuki S."/>
            <person name="Worden A.Z."/>
            <person name="Zauner S."/>
            <person name="Barry K."/>
            <person name="Bell C."/>
            <person name="Bharti A.K."/>
            <person name="Crow J.A."/>
            <person name="Grimwood J."/>
            <person name="Kramer R."/>
            <person name="Lindquist E."/>
            <person name="Lucas S."/>
            <person name="Salamov A."/>
            <person name="McFadden G.I."/>
            <person name="Lane C.E."/>
            <person name="Keeling P.J."/>
            <person name="Gray M.W."/>
            <person name="Grigoriev I.V."/>
            <person name="Archibald J.M."/>
        </authorList>
    </citation>
    <scope>NUCLEOTIDE SEQUENCE</scope>
    <source>
        <strain evidence="4 6">CCMP2712</strain>
    </source>
</reference>
<protein>
    <submittedName>
        <fullName evidence="4 5">Uncharacterized protein</fullName>
    </submittedName>
</protein>
<dbReference type="AlphaFoldDB" id="L1I583"/>
<dbReference type="EMBL" id="JH993284">
    <property type="protein sequence ID" value="EKX31423.1"/>
    <property type="molecule type" value="Genomic_DNA"/>
</dbReference>
<dbReference type="InterPro" id="IPR001857">
    <property type="entry name" value="Ribosomal_bL19"/>
</dbReference>
<dbReference type="Pfam" id="PF01245">
    <property type="entry name" value="Ribosomal_L19"/>
    <property type="match status" value="1"/>
</dbReference>
<dbReference type="RefSeq" id="XP_005818403.1">
    <property type="nucleotide sequence ID" value="XM_005818346.1"/>
</dbReference>
<dbReference type="SUPFAM" id="SSF50104">
    <property type="entry name" value="Translation proteins SH3-like domain"/>
    <property type="match status" value="1"/>
</dbReference>
<evidence type="ECO:0000256" key="1">
    <source>
        <dbReference type="ARBA" id="ARBA00005781"/>
    </source>
</evidence>
<dbReference type="Gene3D" id="2.30.30.790">
    <property type="match status" value="1"/>
</dbReference>
<dbReference type="InterPro" id="IPR008991">
    <property type="entry name" value="Translation_prot_SH3-like_sf"/>
</dbReference>
<sequence length="169" mass="18810">MASLRSTPMKAMLPSLLPGTRRGVAGFTADGRIVGNMQEAWEKREVERIVSTRNPKNYDNFEVGDFVVVRVINPLQPSKYMTFGGICLAKRNGLLSASFTLRNIVAGVGVERQFKLYAPNIMGIRRIGRTSLKVRRSKIYYVRNLPSRYSTINFSEKAVNLPQGPAAAS</sequence>
<dbReference type="EnsemblProtists" id="EKX31423">
    <property type="protein sequence ID" value="EKX31423"/>
    <property type="gene ID" value="GUITHDRAFT_156592"/>
</dbReference>
<dbReference type="Proteomes" id="UP000011087">
    <property type="component" value="Unassembled WGS sequence"/>
</dbReference>
<evidence type="ECO:0000256" key="2">
    <source>
        <dbReference type="ARBA" id="ARBA00022980"/>
    </source>
</evidence>
<dbReference type="PaxDb" id="55529-EKX31423"/>
<dbReference type="eggNOG" id="KOG1698">
    <property type="taxonomic scope" value="Eukaryota"/>
</dbReference>
<evidence type="ECO:0000313" key="6">
    <source>
        <dbReference type="Proteomes" id="UP000011087"/>
    </source>
</evidence>
<evidence type="ECO:0000313" key="4">
    <source>
        <dbReference type="EMBL" id="EKX31423.1"/>
    </source>
</evidence>
<accession>L1I583</accession>
<reference evidence="6" key="2">
    <citation type="submission" date="2012-11" db="EMBL/GenBank/DDBJ databases">
        <authorList>
            <person name="Kuo A."/>
            <person name="Curtis B.A."/>
            <person name="Tanifuji G."/>
            <person name="Burki F."/>
            <person name="Gruber A."/>
            <person name="Irimia M."/>
            <person name="Maruyama S."/>
            <person name="Arias M.C."/>
            <person name="Ball S.G."/>
            <person name="Gile G.H."/>
            <person name="Hirakawa Y."/>
            <person name="Hopkins J.F."/>
            <person name="Rensing S.A."/>
            <person name="Schmutz J."/>
            <person name="Symeonidi A."/>
            <person name="Elias M."/>
            <person name="Eveleigh R.J."/>
            <person name="Herman E.K."/>
            <person name="Klute M.J."/>
            <person name="Nakayama T."/>
            <person name="Obornik M."/>
            <person name="Reyes-Prieto A."/>
            <person name="Armbrust E.V."/>
            <person name="Aves S.J."/>
            <person name="Beiko R.G."/>
            <person name="Coutinho P."/>
            <person name="Dacks J.B."/>
            <person name="Durnford D.G."/>
            <person name="Fast N.M."/>
            <person name="Green B.R."/>
            <person name="Grisdale C."/>
            <person name="Hempe F."/>
            <person name="Henrissat B."/>
            <person name="Hoppner M.P."/>
            <person name="Ishida K.-I."/>
            <person name="Kim E."/>
            <person name="Koreny L."/>
            <person name="Kroth P.G."/>
            <person name="Liu Y."/>
            <person name="Malik S.-B."/>
            <person name="Maier U.G."/>
            <person name="McRose D."/>
            <person name="Mock T."/>
            <person name="Neilson J.A."/>
            <person name="Onodera N.T."/>
            <person name="Poole A.M."/>
            <person name="Pritham E.J."/>
            <person name="Richards T.A."/>
            <person name="Rocap G."/>
            <person name="Roy S.W."/>
            <person name="Sarai C."/>
            <person name="Schaack S."/>
            <person name="Shirato S."/>
            <person name="Slamovits C.H."/>
            <person name="Spencer D.F."/>
            <person name="Suzuki S."/>
            <person name="Worden A.Z."/>
            <person name="Zauner S."/>
            <person name="Barry K."/>
            <person name="Bell C."/>
            <person name="Bharti A.K."/>
            <person name="Crow J.A."/>
            <person name="Grimwood J."/>
            <person name="Kramer R."/>
            <person name="Lindquist E."/>
            <person name="Lucas S."/>
            <person name="Salamov A."/>
            <person name="McFadden G.I."/>
            <person name="Lane C.E."/>
            <person name="Keeling P.J."/>
            <person name="Gray M.W."/>
            <person name="Grigoriev I.V."/>
            <person name="Archibald J.M."/>
        </authorList>
    </citation>
    <scope>NUCLEOTIDE SEQUENCE</scope>
    <source>
        <strain evidence="6">CCMP2712</strain>
    </source>
</reference>
<dbReference type="GO" id="GO:0006412">
    <property type="term" value="P:translation"/>
    <property type="evidence" value="ECO:0007669"/>
    <property type="project" value="InterPro"/>
</dbReference>
<keyword evidence="2" id="KW-0689">Ribosomal protein</keyword>
<gene>
    <name evidence="4" type="ORF">GUITHDRAFT_156592</name>
</gene>
<proteinExistence type="inferred from homology"/>
<evidence type="ECO:0000313" key="5">
    <source>
        <dbReference type="EnsemblProtists" id="EKX31423"/>
    </source>
</evidence>
<dbReference type="InterPro" id="IPR038657">
    <property type="entry name" value="Ribosomal_bL19_sf"/>
</dbReference>
<dbReference type="STRING" id="905079.L1I583"/>
<dbReference type="PANTHER" id="PTHR15680">
    <property type="entry name" value="RIBOSOMAL PROTEIN L19"/>
    <property type="match status" value="1"/>
</dbReference>
<organism evidence="4">
    <name type="scientific">Guillardia theta (strain CCMP2712)</name>
    <name type="common">Cryptophyte</name>
    <dbReference type="NCBI Taxonomy" id="905079"/>
    <lineage>
        <taxon>Eukaryota</taxon>
        <taxon>Cryptophyceae</taxon>
        <taxon>Pyrenomonadales</taxon>
        <taxon>Geminigeraceae</taxon>
        <taxon>Guillardia</taxon>
    </lineage>
</organism>
<dbReference type="GO" id="GO:0003735">
    <property type="term" value="F:structural constituent of ribosome"/>
    <property type="evidence" value="ECO:0007669"/>
    <property type="project" value="InterPro"/>
</dbReference>
<dbReference type="PANTHER" id="PTHR15680:SF9">
    <property type="entry name" value="LARGE RIBOSOMAL SUBUNIT PROTEIN BL19M"/>
    <property type="match status" value="1"/>
</dbReference>
<dbReference type="GeneID" id="17288139"/>
<keyword evidence="6" id="KW-1185">Reference proteome</keyword>
<dbReference type="OrthoDB" id="432645at2759"/>
<dbReference type="KEGG" id="gtt:GUITHDRAFT_156592"/>
<keyword evidence="3" id="KW-0687">Ribonucleoprotein</keyword>